<protein>
    <submittedName>
        <fullName evidence="2">Uncharacterized protein</fullName>
    </submittedName>
</protein>
<name>A0A4Z2E7Q8_9TELE</name>
<reference evidence="2 3" key="1">
    <citation type="submission" date="2019-03" db="EMBL/GenBank/DDBJ databases">
        <title>First draft genome of Liparis tanakae, snailfish: a comprehensive survey of snailfish specific genes.</title>
        <authorList>
            <person name="Kim W."/>
            <person name="Song I."/>
            <person name="Jeong J.-H."/>
            <person name="Kim D."/>
            <person name="Kim S."/>
            <person name="Ryu S."/>
            <person name="Song J.Y."/>
            <person name="Lee S.K."/>
        </authorList>
    </citation>
    <scope>NUCLEOTIDE SEQUENCE [LARGE SCALE GENOMIC DNA]</scope>
    <source>
        <tissue evidence="2">Muscle</tissue>
    </source>
</reference>
<gene>
    <name evidence="2" type="ORF">EYF80_065180</name>
</gene>
<evidence type="ECO:0000313" key="2">
    <source>
        <dbReference type="EMBL" id="TNN24693.1"/>
    </source>
</evidence>
<dbReference type="AlphaFoldDB" id="A0A4Z2E7Q8"/>
<evidence type="ECO:0000313" key="3">
    <source>
        <dbReference type="Proteomes" id="UP000314294"/>
    </source>
</evidence>
<proteinExistence type="predicted"/>
<sequence length="64" mass="7073">MEQHQQLPGVRTRGVACGSSTATPPWLEHFTSQCPCRTNLTVKIKGIEHDNSNQTTQHRGTDGK</sequence>
<organism evidence="2 3">
    <name type="scientific">Liparis tanakae</name>
    <name type="common">Tanaka's snailfish</name>
    <dbReference type="NCBI Taxonomy" id="230148"/>
    <lineage>
        <taxon>Eukaryota</taxon>
        <taxon>Metazoa</taxon>
        <taxon>Chordata</taxon>
        <taxon>Craniata</taxon>
        <taxon>Vertebrata</taxon>
        <taxon>Euteleostomi</taxon>
        <taxon>Actinopterygii</taxon>
        <taxon>Neopterygii</taxon>
        <taxon>Teleostei</taxon>
        <taxon>Neoteleostei</taxon>
        <taxon>Acanthomorphata</taxon>
        <taxon>Eupercaria</taxon>
        <taxon>Perciformes</taxon>
        <taxon>Cottioidei</taxon>
        <taxon>Cottales</taxon>
        <taxon>Liparidae</taxon>
        <taxon>Liparis</taxon>
    </lineage>
</organism>
<keyword evidence="3" id="KW-1185">Reference proteome</keyword>
<dbReference type="EMBL" id="SRLO01014541">
    <property type="protein sequence ID" value="TNN24693.1"/>
    <property type="molecule type" value="Genomic_DNA"/>
</dbReference>
<accession>A0A4Z2E7Q8</accession>
<comment type="caution">
    <text evidence="2">The sequence shown here is derived from an EMBL/GenBank/DDBJ whole genome shotgun (WGS) entry which is preliminary data.</text>
</comment>
<dbReference type="Proteomes" id="UP000314294">
    <property type="component" value="Unassembled WGS sequence"/>
</dbReference>
<feature type="region of interest" description="Disordered" evidence="1">
    <location>
        <begin position="1"/>
        <end position="20"/>
    </location>
</feature>
<evidence type="ECO:0000256" key="1">
    <source>
        <dbReference type="SAM" id="MobiDB-lite"/>
    </source>
</evidence>